<organism evidence="1 2">
    <name type="scientific">Acidovorax facilis</name>
    <dbReference type="NCBI Taxonomy" id="12917"/>
    <lineage>
        <taxon>Bacteria</taxon>
        <taxon>Pseudomonadati</taxon>
        <taxon>Pseudomonadota</taxon>
        <taxon>Betaproteobacteria</taxon>
        <taxon>Burkholderiales</taxon>
        <taxon>Comamonadaceae</taxon>
        <taxon>Acidovorax</taxon>
    </lineage>
</organism>
<comment type="caution">
    <text evidence="1">The sequence shown here is derived from an EMBL/GenBank/DDBJ whole genome shotgun (WGS) entry which is preliminary data.</text>
</comment>
<proteinExistence type="predicted"/>
<evidence type="ECO:0000313" key="1">
    <source>
        <dbReference type="EMBL" id="MFC3937853.1"/>
    </source>
</evidence>
<accession>A0ABV8DHD7</accession>
<name>A0ABV8DHD7_9BURK</name>
<dbReference type="Proteomes" id="UP001595693">
    <property type="component" value="Unassembled WGS sequence"/>
</dbReference>
<reference evidence="2" key="1">
    <citation type="journal article" date="2019" name="Int. J. Syst. Evol. Microbiol.">
        <title>The Global Catalogue of Microorganisms (GCM) 10K type strain sequencing project: providing services to taxonomists for standard genome sequencing and annotation.</title>
        <authorList>
            <consortium name="The Broad Institute Genomics Platform"/>
            <consortium name="The Broad Institute Genome Sequencing Center for Infectious Disease"/>
            <person name="Wu L."/>
            <person name="Ma J."/>
        </authorList>
    </citation>
    <scope>NUCLEOTIDE SEQUENCE [LARGE SCALE GENOMIC DNA]</scope>
    <source>
        <strain evidence="2">CCUG 2113</strain>
    </source>
</reference>
<sequence length="108" mass="12064">MIETFSMQDLPATCVLYDKLAAGAWLRIDANAIGWDDDFEALVGTNAYGQDYVWGALTLENVEQWRQRLVDSGNFGFCPDREEEHLDVLALQLHLSNLNVTIQDGCAA</sequence>
<evidence type="ECO:0000313" key="2">
    <source>
        <dbReference type="Proteomes" id="UP001595693"/>
    </source>
</evidence>
<dbReference type="RefSeq" id="WP_055398133.1">
    <property type="nucleotide sequence ID" value="NZ_JAMXAX010000216.1"/>
</dbReference>
<dbReference type="EMBL" id="JBHSAJ010000140">
    <property type="protein sequence ID" value="MFC3937853.1"/>
    <property type="molecule type" value="Genomic_DNA"/>
</dbReference>
<protein>
    <submittedName>
        <fullName evidence="1">Uncharacterized protein</fullName>
    </submittedName>
</protein>
<gene>
    <name evidence="1" type="ORF">ACFOW3_24815</name>
</gene>
<keyword evidence="2" id="KW-1185">Reference proteome</keyword>